<dbReference type="EMBL" id="JACHOU010000005">
    <property type="protein sequence ID" value="MBB6355046.1"/>
    <property type="molecule type" value="Genomic_DNA"/>
</dbReference>
<evidence type="ECO:0000313" key="3">
    <source>
        <dbReference type="Proteomes" id="UP000536262"/>
    </source>
</evidence>
<reference evidence="2 3" key="1">
    <citation type="submission" date="2020-08" db="EMBL/GenBank/DDBJ databases">
        <title>Genomic Encyclopedia of Type Strains, Phase IV (KMG-IV): sequencing the most valuable type-strain genomes for metagenomic binning, comparative biology and taxonomic classification.</title>
        <authorList>
            <person name="Goeker M."/>
        </authorList>
    </citation>
    <scope>NUCLEOTIDE SEQUENCE [LARGE SCALE GENOMIC DNA]</scope>
    <source>
        <strain evidence="2 3">DSM 7051</strain>
    </source>
</reference>
<feature type="transmembrane region" description="Helical" evidence="1">
    <location>
        <begin position="58"/>
        <end position="78"/>
    </location>
</feature>
<feature type="transmembrane region" description="Helical" evidence="1">
    <location>
        <begin position="24"/>
        <end position="46"/>
    </location>
</feature>
<feature type="transmembrane region" description="Helical" evidence="1">
    <location>
        <begin position="140"/>
        <end position="157"/>
    </location>
</feature>
<accession>A0A7X0F8E5</accession>
<gene>
    <name evidence="2" type="ORF">GGR00_002842</name>
</gene>
<dbReference type="Proteomes" id="UP000536262">
    <property type="component" value="Unassembled WGS sequence"/>
</dbReference>
<keyword evidence="1" id="KW-1133">Transmembrane helix</keyword>
<name>A0A7X0F8E5_9HYPH</name>
<evidence type="ECO:0000256" key="1">
    <source>
        <dbReference type="SAM" id="Phobius"/>
    </source>
</evidence>
<feature type="transmembrane region" description="Helical" evidence="1">
    <location>
        <begin position="84"/>
        <end position="104"/>
    </location>
</feature>
<comment type="caution">
    <text evidence="2">The sequence shown here is derived from an EMBL/GenBank/DDBJ whole genome shotgun (WGS) entry which is preliminary data.</text>
</comment>
<sequence>MFEASAWRDTISLWWARQAGKRKIAWKWASIAFGVPTAISVLANFNSKLDFGPLLSRIVLGFNTVSMHAWGAVGQVLGISLDKIHGALSFCLICAGAAIAAYYGTKTERRLAFDRFTICELVSQSTLVAVLNAPTRVFDAVAIFLSALLGTGYFIYSDRLIISVKFYLLILAATAAGLYAFSYSTPVDATQVAIITFMLFSILTLKFVGVRRLVFTRIMAFVIGIFALDRFGTVVMPAINDWLDRIGA</sequence>
<proteinExistence type="predicted"/>
<keyword evidence="1" id="KW-0812">Transmembrane</keyword>
<protein>
    <submittedName>
        <fullName evidence="2">Uncharacterized protein</fullName>
    </submittedName>
</protein>
<feature type="transmembrane region" description="Helical" evidence="1">
    <location>
        <begin position="164"/>
        <end position="183"/>
    </location>
</feature>
<feature type="transmembrane region" description="Helical" evidence="1">
    <location>
        <begin position="189"/>
        <end position="208"/>
    </location>
</feature>
<organism evidence="2 3">
    <name type="scientific">Aminobacter aganoensis</name>
    <dbReference type="NCBI Taxonomy" id="83264"/>
    <lineage>
        <taxon>Bacteria</taxon>
        <taxon>Pseudomonadati</taxon>
        <taxon>Pseudomonadota</taxon>
        <taxon>Alphaproteobacteria</taxon>
        <taxon>Hyphomicrobiales</taxon>
        <taxon>Phyllobacteriaceae</taxon>
        <taxon>Aminobacter</taxon>
    </lineage>
</organism>
<dbReference type="RefSeq" id="WP_184699728.1">
    <property type="nucleotide sequence ID" value="NZ_BAABEG010000001.1"/>
</dbReference>
<feature type="transmembrane region" description="Helical" evidence="1">
    <location>
        <begin position="220"/>
        <end position="239"/>
    </location>
</feature>
<keyword evidence="1" id="KW-0472">Membrane</keyword>
<evidence type="ECO:0000313" key="2">
    <source>
        <dbReference type="EMBL" id="MBB6355046.1"/>
    </source>
</evidence>
<keyword evidence="3" id="KW-1185">Reference proteome</keyword>
<dbReference type="AlphaFoldDB" id="A0A7X0F8E5"/>